<dbReference type="SMART" id="SM00387">
    <property type="entry name" value="HATPase_c"/>
    <property type="match status" value="1"/>
</dbReference>
<evidence type="ECO:0000256" key="5">
    <source>
        <dbReference type="ARBA" id="ARBA00022679"/>
    </source>
</evidence>
<accession>A0ABW6IBT0</accession>
<dbReference type="Gene3D" id="3.30.450.20">
    <property type="entry name" value="PAS domain"/>
    <property type="match status" value="3"/>
</dbReference>
<feature type="domain" description="PAC" evidence="14">
    <location>
        <begin position="725"/>
        <end position="776"/>
    </location>
</feature>
<dbReference type="InterPro" id="IPR000700">
    <property type="entry name" value="PAS-assoc_C"/>
</dbReference>
<evidence type="ECO:0000256" key="9">
    <source>
        <dbReference type="PROSITE-ProRule" id="PRU00703"/>
    </source>
</evidence>
<dbReference type="Gene3D" id="3.40.50.2300">
    <property type="match status" value="1"/>
</dbReference>
<dbReference type="SUPFAM" id="SSF55874">
    <property type="entry name" value="ATPase domain of HSP90 chaperone/DNA topoisomerase II/histidine kinase"/>
    <property type="match status" value="1"/>
</dbReference>
<dbReference type="PRINTS" id="PR00344">
    <property type="entry name" value="BCTRLSENSOR"/>
</dbReference>
<dbReference type="Gene3D" id="3.30.450.40">
    <property type="match status" value="1"/>
</dbReference>
<dbReference type="SMART" id="SM00065">
    <property type="entry name" value="GAF"/>
    <property type="match status" value="1"/>
</dbReference>
<dbReference type="Pfam" id="PF08448">
    <property type="entry name" value="PAS_4"/>
    <property type="match status" value="2"/>
</dbReference>
<dbReference type="EMBL" id="JBHZOL010000020">
    <property type="protein sequence ID" value="MFE4105165.1"/>
    <property type="molecule type" value="Genomic_DNA"/>
</dbReference>
<dbReference type="PROSITE" id="PS50113">
    <property type="entry name" value="PAC"/>
    <property type="match status" value="2"/>
</dbReference>
<dbReference type="InterPro" id="IPR003018">
    <property type="entry name" value="GAF"/>
</dbReference>
<feature type="domain" description="PAC" evidence="14">
    <location>
        <begin position="867"/>
        <end position="919"/>
    </location>
</feature>
<dbReference type="Gene3D" id="1.10.287.130">
    <property type="match status" value="1"/>
</dbReference>
<dbReference type="Pfam" id="PF00571">
    <property type="entry name" value="CBS"/>
    <property type="match status" value="4"/>
</dbReference>
<dbReference type="InterPro" id="IPR013655">
    <property type="entry name" value="PAS_fold_3"/>
</dbReference>
<dbReference type="InterPro" id="IPR004358">
    <property type="entry name" value="Sig_transdc_His_kin-like_C"/>
</dbReference>
<dbReference type="InterPro" id="IPR016132">
    <property type="entry name" value="Phyto_chromo_attachment"/>
</dbReference>
<dbReference type="RefSeq" id="WP_377961254.1">
    <property type="nucleotide sequence ID" value="NZ_JBHZOL010000020.1"/>
</dbReference>
<dbReference type="Gene3D" id="3.10.580.10">
    <property type="entry name" value="CBS-domain"/>
    <property type="match status" value="2"/>
</dbReference>
<dbReference type="Pfam" id="PF01590">
    <property type="entry name" value="GAF"/>
    <property type="match status" value="1"/>
</dbReference>
<dbReference type="PANTHER" id="PTHR43047:SF63">
    <property type="entry name" value="HISTIDINE KINASE"/>
    <property type="match status" value="1"/>
</dbReference>
<dbReference type="SMART" id="SM00448">
    <property type="entry name" value="REC"/>
    <property type="match status" value="1"/>
</dbReference>
<dbReference type="InterPro" id="IPR029016">
    <property type="entry name" value="GAF-like_dom_sf"/>
</dbReference>
<dbReference type="Proteomes" id="UP001600165">
    <property type="component" value="Unassembled WGS sequence"/>
</dbReference>
<dbReference type="InterPro" id="IPR036890">
    <property type="entry name" value="HATPase_C_sf"/>
</dbReference>
<comment type="similarity">
    <text evidence="2">In the N-terminal section; belongs to the phytochrome family.</text>
</comment>
<organism evidence="16 17">
    <name type="scientific">Almyronema epifaneia S1</name>
    <dbReference type="NCBI Taxonomy" id="2991925"/>
    <lineage>
        <taxon>Bacteria</taxon>
        <taxon>Bacillati</taxon>
        <taxon>Cyanobacteriota</taxon>
        <taxon>Cyanophyceae</taxon>
        <taxon>Nodosilineales</taxon>
        <taxon>Nodosilineaceae</taxon>
        <taxon>Almyronema</taxon>
        <taxon>Almyronema epifaneia</taxon>
    </lineage>
</organism>
<dbReference type="CDD" id="cd16922">
    <property type="entry name" value="HATPase_EvgS-ArcB-TorS-like"/>
    <property type="match status" value="1"/>
</dbReference>
<dbReference type="Pfam" id="PF00512">
    <property type="entry name" value="HisKA"/>
    <property type="match status" value="1"/>
</dbReference>
<dbReference type="SUPFAM" id="SSF52172">
    <property type="entry name" value="CheY-like"/>
    <property type="match status" value="1"/>
</dbReference>
<dbReference type="SMART" id="SM00091">
    <property type="entry name" value="PAS"/>
    <property type="match status" value="3"/>
</dbReference>
<reference evidence="16 17" key="1">
    <citation type="submission" date="2024-10" db="EMBL/GenBank/DDBJ databases">
        <authorList>
            <person name="Ratan Roy A."/>
            <person name="Morales Sandoval P.H."/>
            <person name="De Los Santos Villalobos S."/>
            <person name="Chakraborty S."/>
            <person name="Mukherjee J."/>
        </authorList>
    </citation>
    <scope>NUCLEOTIDE SEQUENCE [LARGE SCALE GENOMIC DNA]</scope>
    <source>
        <strain evidence="16 17">S1</strain>
    </source>
</reference>
<dbReference type="InterPro" id="IPR035965">
    <property type="entry name" value="PAS-like_dom_sf"/>
</dbReference>
<dbReference type="Pfam" id="PF08447">
    <property type="entry name" value="PAS_3"/>
    <property type="match status" value="1"/>
</dbReference>
<dbReference type="PROSITE" id="PS50110">
    <property type="entry name" value="RESPONSE_REGULATORY"/>
    <property type="match status" value="1"/>
</dbReference>
<evidence type="ECO:0000256" key="8">
    <source>
        <dbReference type="PROSITE-ProRule" id="PRU00169"/>
    </source>
</evidence>
<feature type="domain" description="CBS" evidence="15">
    <location>
        <begin position="162"/>
        <end position="231"/>
    </location>
</feature>
<dbReference type="InterPro" id="IPR000014">
    <property type="entry name" value="PAS"/>
</dbReference>
<dbReference type="InterPro" id="IPR000644">
    <property type="entry name" value="CBS_dom"/>
</dbReference>
<dbReference type="SUPFAM" id="SSF55781">
    <property type="entry name" value="GAF domain-like"/>
    <property type="match status" value="1"/>
</dbReference>
<keyword evidence="7" id="KW-0902">Two-component regulatory system</keyword>
<evidence type="ECO:0000256" key="6">
    <source>
        <dbReference type="ARBA" id="ARBA00022777"/>
    </source>
</evidence>
<comment type="caution">
    <text evidence="16">The sequence shown here is derived from an EMBL/GenBank/DDBJ whole genome shotgun (WGS) entry which is preliminary data.</text>
</comment>
<dbReference type="SUPFAM" id="SSF55785">
    <property type="entry name" value="PYP-like sensor domain (PAS domain)"/>
    <property type="match status" value="3"/>
</dbReference>
<dbReference type="PANTHER" id="PTHR43047">
    <property type="entry name" value="TWO-COMPONENT HISTIDINE PROTEIN KINASE"/>
    <property type="match status" value="1"/>
</dbReference>
<dbReference type="InterPro" id="IPR003661">
    <property type="entry name" value="HisK_dim/P_dom"/>
</dbReference>
<dbReference type="EC" id="2.7.13.3" evidence="3"/>
<keyword evidence="9" id="KW-0129">CBS domain</keyword>
<evidence type="ECO:0000256" key="7">
    <source>
        <dbReference type="ARBA" id="ARBA00023012"/>
    </source>
</evidence>
<feature type="domain" description="CBS" evidence="15">
    <location>
        <begin position="95"/>
        <end position="155"/>
    </location>
</feature>
<keyword evidence="6" id="KW-0418">Kinase</keyword>
<dbReference type="InterPro" id="IPR011006">
    <property type="entry name" value="CheY-like_superfamily"/>
</dbReference>
<keyword evidence="10" id="KW-0175">Coiled coil</keyword>
<keyword evidence="5" id="KW-0808">Transferase</keyword>
<dbReference type="Pfam" id="PF02518">
    <property type="entry name" value="HATPase_c"/>
    <property type="match status" value="1"/>
</dbReference>
<dbReference type="InterPro" id="IPR001789">
    <property type="entry name" value="Sig_transdc_resp-reg_receiver"/>
</dbReference>
<keyword evidence="4 8" id="KW-0597">Phosphoprotein</keyword>
<feature type="domain" description="Phytochrome chromophore attachment site" evidence="11">
    <location>
        <begin position="357"/>
        <end position="493"/>
    </location>
</feature>
<feature type="domain" description="Response regulatory" evidence="13">
    <location>
        <begin position="1205"/>
        <end position="1321"/>
    </location>
</feature>
<dbReference type="CDD" id="cd04620">
    <property type="entry name" value="CBS_two-component_sensor_histidine_kinase_repeat1"/>
    <property type="match status" value="1"/>
</dbReference>
<evidence type="ECO:0000259" key="11">
    <source>
        <dbReference type="PROSITE" id="PS50046"/>
    </source>
</evidence>
<dbReference type="PROSITE" id="PS50046">
    <property type="entry name" value="PHYTOCHROME_2"/>
    <property type="match status" value="1"/>
</dbReference>
<dbReference type="SUPFAM" id="SSF47384">
    <property type="entry name" value="Homodimeric domain of signal transducing histidine kinase"/>
    <property type="match status" value="1"/>
</dbReference>
<dbReference type="Pfam" id="PF00072">
    <property type="entry name" value="Response_reg"/>
    <property type="match status" value="1"/>
</dbReference>
<dbReference type="InterPro" id="IPR046342">
    <property type="entry name" value="CBS_dom_sf"/>
</dbReference>
<feature type="coiled-coil region" evidence="10">
    <location>
        <begin position="910"/>
        <end position="944"/>
    </location>
</feature>
<evidence type="ECO:0000256" key="1">
    <source>
        <dbReference type="ARBA" id="ARBA00000085"/>
    </source>
</evidence>
<evidence type="ECO:0000313" key="17">
    <source>
        <dbReference type="Proteomes" id="UP001600165"/>
    </source>
</evidence>
<evidence type="ECO:0000259" key="15">
    <source>
        <dbReference type="PROSITE" id="PS51371"/>
    </source>
</evidence>
<evidence type="ECO:0000256" key="3">
    <source>
        <dbReference type="ARBA" id="ARBA00012438"/>
    </source>
</evidence>
<evidence type="ECO:0000259" key="12">
    <source>
        <dbReference type="PROSITE" id="PS50109"/>
    </source>
</evidence>
<dbReference type="CDD" id="cd00130">
    <property type="entry name" value="PAS"/>
    <property type="match status" value="1"/>
</dbReference>
<comment type="catalytic activity">
    <reaction evidence="1">
        <text>ATP + protein L-histidine = ADP + protein N-phospho-L-histidine.</text>
        <dbReference type="EC" id="2.7.13.3"/>
    </reaction>
</comment>
<feature type="domain" description="CBS" evidence="15">
    <location>
        <begin position="9"/>
        <end position="87"/>
    </location>
</feature>
<evidence type="ECO:0000313" key="16">
    <source>
        <dbReference type="EMBL" id="MFE4105165.1"/>
    </source>
</evidence>
<gene>
    <name evidence="16" type="ORF">ACFVKH_02675</name>
</gene>
<dbReference type="NCBIfam" id="TIGR00229">
    <property type="entry name" value="sensory_box"/>
    <property type="match status" value="2"/>
</dbReference>
<dbReference type="Gene3D" id="3.30.565.10">
    <property type="entry name" value="Histidine kinase-like ATPase, C-terminal domain"/>
    <property type="match status" value="1"/>
</dbReference>
<dbReference type="SMART" id="SM00388">
    <property type="entry name" value="HisKA"/>
    <property type="match status" value="1"/>
</dbReference>
<feature type="domain" description="Histidine kinase" evidence="12">
    <location>
        <begin position="951"/>
        <end position="1170"/>
    </location>
</feature>
<dbReference type="SMART" id="SM00116">
    <property type="entry name" value="CBS"/>
    <property type="match status" value="4"/>
</dbReference>
<dbReference type="PROSITE" id="PS51371">
    <property type="entry name" value="CBS"/>
    <property type="match status" value="4"/>
</dbReference>
<evidence type="ECO:0000256" key="10">
    <source>
        <dbReference type="SAM" id="Coils"/>
    </source>
</evidence>
<evidence type="ECO:0000259" key="13">
    <source>
        <dbReference type="PROSITE" id="PS50110"/>
    </source>
</evidence>
<dbReference type="CDD" id="cd00082">
    <property type="entry name" value="HisKA"/>
    <property type="match status" value="1"/>
</dbReference>
<dbReference type="InterPro" id="IPR005467">
    <property type="entry name" value="His_kinase_dom"/>
</dbReference>
<evidence type="ECO:0000259" key="14">
    <source>
        <dbReference type="PROSITE" id="PS50113"/>
    </source>
</evidence>
<evidence type="ECO:0000256" key="2">
    <source>
        <dbReference type="ARBA" id="ARBA00006402"/>
    </source>
</evidence>
<dbReference type="PROSITE" id="PS50109">
    <property type="entry name" value="HIS_KIN"/>
    <property type="match status" value="1"/>
</dbReference>
<dbReference type="InterPro" id="IPR036097">
    <property type="entry name" value="HisK_dim/P_sf"/>
</dbReference>
<feature type="domain" description="CBS" evidence="15">
    <location>
        <begin position="240"/>
        <end position="298"/>
    </location>
</feature>
<keyword evidence="17" id="KW-1185">Reference proteome</keyword>
<dbReference type="CDD" id="cd17774">
    <property type="entry name" value="CBS_two-component_sensor_histidine_kinase_repeat2"/>
    <property type="match status" value="1"/>
</dbReference>
<dbReference type="InterPro" id="IPR013656">
    <property type="entry name" value="PAS_4"/>
</dbReference>
<evidence type="ECO:0000256" key="4">
    <source>
        <dbReference type="ARBA" id="ARBA00022553"/>
    </source>
</evidence>
<protein>
    <recommendedName>
        <fullName evidence="3">histidine kinase</fullName>
        <ecNumber evidence="3">2.7.13.3</ecNumber>
    </recommendedName>
</protein>
<sequence>MLAELNKAILQNVLVVEPDLPLLEAIVSMSNARSRCHLLAGNTDPFDDHLAAESRASCLCVVSQGQLVGILTERDIIRLTAKAQITSAITVADVMTCSVIALKQSEFTNIFVALNLFRERRIRHLPIVDEAGQLVGLLTHESLRQLLQPADLLRLRLISELMPRQVIGAAVTDTVFQVTELMATHGVSCVVIVEKQTIANEAAGTGVEIERPVGIVTERDIVQFQAIGLDVHQIQVGAVMSSPVFALKPKDSLWAAHLLMQERRVQRIAVVGDYGELLGIITQTTLLQALDPIEAYKLVDVLKQRISQLEAEKIELLQSQNIELQRQVSLRTEALKQQADCDRLLAQTSAHIRSTLDLQQILDTTVSEVQQFLDCDRLLIYRFAPDWRGCVVAEAIKPNCQSLLNLTCIDPHFGENLVEDYCQGRIQQTADIYASKLSTCYVQLLASMGVRATLIVPILQDSRLWGLLTAQMCYQPRTWHVYETELLKQLSTQVAIAIQQSELYQQSQNELRERELAEASRAESESRLRSIVDNAPSQILMLNRAGKILFANRRGTSESLPQLTGDDLSDYVPTSVEPLYQESLAAVFEHGKTVSFEAPGYTFEGDIAFYQTRIAPVWQNQRVESAVMIATDVSDRKRVEAELQAEEFRLRCLTNAIPGAVYQYRRSPTGEQSLLYMSQGVAEIYEVSLAQVQANTQVIADRIPPEDRSRLLSAIEDSAKHLTFFEVEHRVVIPNKPLKWVTSRAIPYLEADGSIIWYGITLDITARKHAEELLQRVNQDLEARVVQRTAELAESEAKFRLFVEHAPAAVAMFDRQMHYLAVSARWLLDYGLGDRDVIGLSHYQVFPDTPQAWKEIHQRCLAGAIETCEEDPFPRFDGSIDWLRWEVHPWYDAQGAIGGIIIFTEVITARKQAEAALKQSEVALRQANERLTTTNAELARATRLKDEFLANISHELRTPLNAILGLSEGLKDQVYGPLTAKQHNSLATIERSGQHLLELINDILDLSKAEAGKLELQVCLTDVFHLCNSSLAFIRQQANRKRIQLCVSVPDTVALIEVDERRLRQVLINLLSNAVKFTPDGGQVELAVRVESPEILFVVSDTGIGIAPENMSKLFAAFVQIDSSLSRQHQGTGLGLALVRRLSELHGGTVEVESEVAKGSRFTVRLPYRDSQVLTASQSTAIASQRVLAAHAAASTPDSDQRQPLVLIADDNEANIETIADYLSCQGYRLLLAKNGVEAVRLAVEQKPDLILMDIQMPEMDGLTAIQQIRQQSALRQVPIVALTALAMTGDRDRCLAAGAAAYLTKPVSLRHLVHTIRGLLSR</sequence>
<proteinExistence type="inferred from homology"/>
<feature type="modified residue" description="4-aspartylphosphate" evidence="8">
    <location>
        <position position="1254"/>
    </location>
</feature>
<dbReference type="InterPro" id="IPR003594">
    <property type="entry name" value="HATPase_dom"/>
</dbReference>
<name>A0ABW6IBT0_9CYAN</name>
<dbReference type="SUPFAM" id="SSF54631">
    <property type="entry name" value="CBS-domain pair"/>
    <property type="match status" value="2"/>
</dbReference>